<feature type="transmembrane region" description="Helical" evidence="1">
    <location>
        <begin position="137"/>
        <end position="159"/>
    </location>
</feature>
<feature type="transmembrane region" description="Helical" evidence="1">
    <location>
        <begin position="260"/>
        <end position="278"/>
    </location>
</feature>
<feature type="transmembrane region" description="Helical" evidence="1">
    <location>
        <begin position="105"/>
        <end position="125"/>
    </location>
</feature>
<feature type="transmembrane region" description="Helical" evidence="1">
    <location>
        <begin position="199"/>
        <end position="219"/>
    </location>
</feature>
<keyword evidence="1" id="KW-1133">Transmembrane helix</keyword>
<keyword evidence="1" id="KW-0812">Transmembrane</keyword>
<dbReference type="EMBL" id="FNFC01000004">
    <property type="protein sequence ID" value="SDJ51037.1"/>
    <property type="molecule type" value="Genomic_DNA"/>
</dbReference>
<evidence type="ECO:0000256" key="1">
    <source>
        <dbReference type="SAM" id="Phobius"/>
    </source>
</evidence>
<evidence type="ECO:0000313" key="2">
    <source>
        <dbReference type="EMBL" id="SDJ51037.1"/>
    </source>
</evidence>
<keyword evidence="3" id="KW-1185">Reference proteome</keyword>
<dbReference type="STRING" id="890420.SAMN05216226_104154"/>
<reference evidence="2 3" key="1">
    <citation type="submission" date="2016-10" db="EMBL/GenBank/DDBJ databases">
        <authorList>
            <person name="de Groot N.N."/>
        </authorList>
    </citation>
    <scope>NUCLEOTIDE SEQUENCE [LARGE SCALE GENOMIC DNA]</scope>
    <source>
        <strain evidence="2 3">IBRC-M10015</strain>
    </source>
</reference>
<feature type="transmembrane region" description="Helical" evidence="1">
    <location>
        <begin position="48"/>
        <end position="67"/>
    </location>
</feature>
<dbReference type="OrthoDB" id="107643at2157"/>
<feature type="transmembrane region" description="Helical" evidence="1">
    <location>
        <begin position="362"/>
        <end position="383"/>
    </location>
</feature>
<feature type="transmembrane region" description="Helical" evidence="1">
    <location>
        <begin position="290"/>
        <end position="310"/>
    </location>
</feature>
<dbReference type="Proteomes" id="UP000198856">
    <property type="component" value="Unassembled WGS sequence"/>
</dbReference>
<organism evidence="2 3">
    <name type="scientific">Halovenus aranensis</name>
    <dbReference type="NCBI Taxonomy" id="890420"/>
    <lineage>
        <taxon>Archaea</taxon>
        <taxon>Methanobacteriati</taxon>
        <taxon>Methanobacteriota</taxon>
        <taxon>Stenosarchaea group</taxon>
        <taxon>Halobacteria</taxon>
        <taxon>Halobacteriales</taxon>
        <taxon>Haloarculaceae</taxon>
        <taxon>Halovenus</taxon>
    </lineage>
</organism>
<sequence>MLVEEFRMHTSLFGVRRFLLFPVFVAVVVTASAWLLGLTGTAMETVVAGVHLLVFFFGLQVGTAGLVGRDAMRNVLGEMTLLVFSGRTLPVSRRRLLSVFLLKDLAYYFLFFLTPITAGFLPLVAVGELSAANLVVLWLSVTGTFGLGAATSLTLVGVLSRSQVAVLGIVAAVAAGIVAEGITLVSYTPYGAYLDQTVVGAVGGFLPFAVLLVVGPLAFEPTASRRVRRFESGRFDRLRSLGDGLTARPLLEITRSSGSVWKVVFSLGVLFGVAALLLDRVAVATRIEPSAGIAFGTLLALGTFTTYNWVTQFDEPREYLRYPVGMDAVFRGKRRAFLALSLPTGVAYLTLAAVWYPVVDLLVGLVVFPLVSVYVFGVTAYLTGLSANELLFDTALFALYGAALAVVATPLLVAALAHGSAPVPSLAVAVALSVVAAAVGAVLSRRVGVRWHSRLRTE</sequence>
<feature type="transmembrane region" description="Helical" evidence="1">
    <location>
        <begin position="166"/>
        <end position="187"/>
    </location>
</feature>
<feature type="transmembrane region" description="Helical" evidence="1">
    <location>
        <begin position="18"/>
        <end position="36"/>
    </location>
</feature>
<protein>
    <recommendedName>
        <fullName evidence="4">ABC-2 type transport system permease protein</fullName>
    </recommendedName>
</protein>
<keyword evidence="1" id="KW-0472">Membrane</keyword>
<accession>A0A1G8UB87</accession>
<gene>
    <name evidence="2" type="ORF">SAMN05216226_104154</name>
</gene>
<evidence type="ECO:0008006" key="4">
    <source>
        <dbReference type="Google" id="ProtNLM"/>
    </source>
</evidence>
<name>A0A1G8UB87_9EURY</name>
<feature type="transmembrane region" description="Helical" evidence="1">
    <location>
        <begin position="336"/>
        <end position="356"/>
    </location>
</feature>
<dbReference type="AlphaFoldDB" id="A0A1G8UB87"/>
<evidence type="ECO:0000313" key="3">
    <source>
        <dbReference type="Proteomes" id="UP000198856"/>
    </source>
</evidence>
<feature type="transmembrane region" description="Helical" evidence="1">
    <location>
        <begin position="423"/>
        <end position="444"/>
    </location>
</feature>
<feature type="transmembrane region" description="Helical" evidence="1">
    <location>
        <begin position="395"/>
        <end position="417"/>
    </location>
</feature>
<proteinExistence type="predicted"/>